<name>A0A410QGL7_9FIRM</name>
<proteinExistence type="predicted"/>
<evidence type="ECO:0000313" key="2">
    <source>
        <dbReference type="Proteomes" id="UP000287969"/>
    </source>
</evidence>
<dbReference type="Proteomes" id="UP000287969">
    <property type="component" value="Chromosome"/>
</dbReference>
<evidence type="ECO:0000313" key="1">
    <source>
        <dbReference type="EMBL" id="QAT63242.1"/>
    </source>
</evidence>
<accession>A0A410QGL7</accession>
<gene>
    <name evidence="1" type="ORF">EQM13_17575</name>
</gene>
<reference evidence="2" key="1">
    <citation type="submission" date="2019-01" db="EMBL/GenBank/DDBJ databases">
        <title>Draft genomes of a novel of Sporanaerobacter strains.</title>
        <authorList>
            <person name="Ma S."/>
        </authorList>
    </citation>
    <scope>NUCLEOTIDE SEQUENCE [LARGE SCALE GENOMIC DNA]</scope>
    <source>
        <strain evidence="2">NJN-17</strain>
    </source>
</reference>
<dbReference type="RefSeq" id="WP_128753387.1">
    <property type="nucleotide sequence ID" value="NZ_CP035282.1"/>
</dbReference>
<dbReference type="AlphaFoldDB" id="A0A410QGL7"/>
<organism evidence="1 2">
    <name type="scientific">Acidilutibacter cellobiosedens</name>
    <dbReference type="NCBI Taxonomy" id="2507161"/>
    <lineage>
        <taxon>Bacteria</taxon>
        <taxon>Bacillati</taxon>
        <taxon>Bacillota</taxon>
        <taxon>Tissierellia</taxon>
        <taxon>Tissierellales</taxon>
        <taxon>Acidilutibacteraceae</taxon>
        <taxon>Acidilutibacter</taxon>
    </lineage>
</organism>
<dbReference type="KEGG" id="spoa:EQM13_17575"/>
<sequence length="87" mass="10024">MLYLKNYRSGISTLWEYFTAIGDNLLFIKLCWVYILSSVDELSPEKPFVVKLLTYGLVPAYGISFVDENSVFCKSICGYAKNCDCWR</sequence>
<protein>
    <submittedName>
        <fullName evidence="1">Uncharacterized protein</fullName>
    </submittedName>
</protein>
<dbReference type="EMBL" id="CP035282">
    <property type="protein sequence ID" value="QAT63242.1"/>
    <property type="molecule type" value="Genomic_DNA"/>
</dbReference>
<keyword evidence="2" id="KW-1185">Reference proteome</keyword>